<name>A0ABU7JMD8_9NOCA</name>
<sequence length="443" mass="49305">MSENPIYRRASYGPSSPEVGKRGASTRRRIIEVSLDLFAEQGFFGTSVDAIAKAADISRATLYQYFPGKDEIFLELLDECGRALFRVARRIGPLGPTEVGFDNLNWWLGEWSWVFEKYSTMFVQWTVVAASESAVQPEINRFVATYNERVSKRLEESNLAGIEPRVAAMAMTALVHRVNLFIHTDRAYGRETQSIVDALSVFLQLFLFPETPASVLHSLKLRTVGVGAISLPDRPSTEGLSLADRTEGLTKRASNTVRALVAAGAEQFRAKGYHRTSVDDIVEAAGFARGTFYKYFSEKQDLLTTLCIESADRALDLAHGLRELDLTDPGDTAPSEWLKAFIEYTEHYSGSIEAWTERTADSELVHGLGAYAQASIDISLLKVLAPYPRTYPFDPILSALILRALITRLPQAAQEMEEPLTPDETIDLILTAIRRGFFTSVED</sequence>
<dbReference type="PROSITE" id="PS01081">
    <property type="entry name" value="HTH_TETR_1"/>
    <property type="match status" value="1"/>
</dbReference>
<dbReference type="Pfam" id="PF00440">
    <property type="entry name" value="TetR_N"/>
    <property type="match status" value="2"/>
</dbReference>
<gene>
    <name evidence="7" type="ORF">Q8814_01890</name>
</gene>
<keyword evidence="1" id="KW-0805">Transcription regulation</keyword>
<protein>
    <submittedName>
        <fullName evidence="7">TetR/AcrR family transcriptional regulator</fullName>
    </submittedName>
</protein>
<accession>A0ABU7JMD8</accession>
<keyword evidence="2 4" id="KW-0238">DNA-binding</keyword>
<evidence type="ECO:0000259" key="6">
    <source>
        <dbReference type="PROSITE" id="PS50977"/>
    </source>
</evidence>
<feature type="domain" description="HTH tetR-type" evidence="6">
    <location>
        <begin position="24"/>
        <end position="84"/>
    </location>
</feature>
<keyword evidence="3" id="KW-0804">Transcription</keyword>
<proteinExistence type="predicted"/>
<feature type="region of interest" description="Disordered" evidence="5">
    <location>
        <begin position="1"/>
        <end position="23"/>
    </location>
</feature>
<dbReference type="InterPro" id="IPR009057">
    <property type="entry name" value="Homeodomain-like_sf"/>
</dbReference>
<dbReference type="PANTHER" id="PTHR30055:SF234">
    <property type="entry name" value="HTH-TYPE TRANSCRIPTIONAL REGULATOR BETI"/>
    <property type="match status" value="1"/>
</dbReference>
<dbReference type="InterPro" id="IPR001647">
    <property type="entry name" value="HTH_TetR"/>
</dbReference>
<dbReference type="PANTHER" id="PTHR30055">
    <property type="entry name" value="HTH-TYPE TRANSCRIPTIONAL REGULATOR RUTR"/>
    <property type="match status" value="1"/>
</dbReference>
<keyword evidence="8" id="KW-1185">Reference proteome</keyword>
<dbReference type="PRINTS" id="PR00455">
    <property type="entry name" value="HTHTETR"/>
</dbReference>
<evidence type="ECO:0000256" key="2">
    <source>
        <dbReference type="ARBA" id="ARBA00023125"/>
    </source>
</evidence>
<dbReference type="InterPro" id="IPR050109">
    <property type="entry name" value="HTH-type_TetR-like_transc_reg"/>
</dbReference>
<evidence type="ECO:0000313" key="8">
    <source>
        <dbReference type="Proteomes" id="UP001331936"/>
    </source>
</evidence>
<dbReference type="SUPFAM" id="SSF46689">
    <property type="entry name" value="Homeodomain-like"/>
    <property type="match status" value="2"/>
</dbReference>
<evidence type="ECO:0000256" key="3">
    <source>
        <dbReference type="ARBA" id="ARBA00023163"/>
    </source>
</evidence>
<reference evidence="7 8" key="1">
    <citation type="submission" date="2023-08" db="EMBL/GenBank/DDBJ databases">
        <authorList>
            <person name="Girao M."/>
            <person name="Carvalho M.F."/>
        </authorList>
    </citation>
    <scope>NUCLEOTIDE SEQUENCE [LARGE SCALE GENOMIC DNA]</scope>
    <source>
        <strain evidence="7 8">CC-R104</strain>
    </source>
</reference>
<feature type="DNA-binding region" description="H-T-H motif" evidence="4">
    <location>
        <begin position="47"/>
        <end position="66"/>
    </location>
</feature>
<feature type="DNA-binding region" description="H-T-H motif" evidence="4">
    <location>
        <begin position="277"/>
        <end position="296"/>
    </location>
</feature>
<evidence type="ECO:0000256" key="4">
    <source>
        <dbReference type="PROSITE-ProRule" id="PRU00335"/>
    </source>
</evidence>
<dbReference type="PROSITE" id="PS50977">
    <property type="entry name" value="HTH_TETR_2"/>
    <property type="match status" value="2"/>
</dbReference>
<evidence type="ECO:0000256" key="5">
    <source>
        <dbReference type="SAM" id="MobiDB-lite"/>
    </source>
</evidence>
<dbReference type="EMBL" id="JAUZMZ010000005">
    <property type="protein sequence ID" value="MEE2030877.1"/>
    <property type="molecule type" value="Genomic_DNA"/>
</dbReference>
<feature type="domain" description="HTH tetR-type" evidence="6">
    <location>
        <begin position="254"/>
        <end position="314"/>
    </location>
</feature>
<evidence type="ECO:0000313" key="7">
    <source>
        <dbReference type="EMBL" id="MEE2030877.1"/>
    </source>
</evidence>
<comment type="caution">
    <text evidence="7">The sequence shown here is derived from an EMBL/GenBank/DDBJ whole genome shotgun (WGS) entry which is preliminary data.</text>
</comment>
<dbReference type="RefSeq" id="WP_330150295.1">
    <property type="nucleotide sequence ID" value="NZ_JAUZMZ010000005.1"/>
</dbReference>
<dbReference type="InterPro" id="IPR023772">
    <property type="entry name" value="DNA-bd_HTH_TetR-type_CS"/>
</dbReference>
<dbReference type="Gene3D" id="1.10.357.10">
    <property type="entry name" value="Tetracycline Repressor, domain 2"/>
    <property type="match status" value="2"/>
</dbReference>
<organism evidence="7 8">
    <name type="scientific">Rhodococcus chondri</name>
    <dbReference type="NCBI Taxonomy" id="3065941"/>
    <lineage>
        <taxon>Bacteria</taxon>
        <taxon>Bacillati</taxon>
        <taxon>Actinomycetota</taxon>
        <taxon>Actinomycetes</taxon>
        <taxon>Mycobacteriales</taxon>
        <taxon>Nocardiaceae</taxon>
        <taxon>Rhodococcus</taxon>
    </lineage>
</organism>
<dbReference type="Proteomes" id="UP001331936">
    <property type="component" value="Unassembled WGS sequence"/>
</dbReference>
<evidence type="ECO:0000256" key="1">
    <source>
        <dbReference type="ARBA" id="ARBA00023015"/>
    </source>
</evidence>